<accession>A0A8J7IVD3</accession>
<dbReference type="AlphaFoldDB" id="A0A8J7IVD3"/>
<name>A0A8J7IVD3_9RHOB</name>
<evidence type="ECO:0000313" key="2">
    <source>
        <dbReference type="Proteomes" id="UP000640583"/>
    </source>
</evidence>
<evidence type="ECO:0000313" key="1">
    <source>
        <dbReference type="EMBL" id="MBI1493248.1"/>
    </source>
</evidence>
<dbReference type="RefSeq" id="WP_228848100.1">
    <property type="nucleotide sequence ID" value="NZ_JADCKQ010000004.1"/>
</dbReference>
<sequence>MLTFSLPSFLKMCQLDSHGRHAALDAKLNKPNSGYPFHRPLRDAINAHIDGADQADIDEILNAPSQEHQRRYNRNAFDAFVKRFGKDKSIAIVRETEIYPVHAHGIEITVSPWFSTVENGHTYLHVVWATSKPALERRNANIGCLILSESFSSTRYGNSTFCVMDLTKPIRFSDKTVSAKTSVILDDVCRSISSLAKQV</sequence>
<organism evidence="1 2">
    <name type="scientific">Halocynthiibacter styelae</name>
    <dbReference type="NCBI Taxonomy" id="2761955"/>
    <lineage>
        <taxon>Bacteria</taxon>
        <taxon>Pseudomonadati</taxon>
        <taxon>Pseudomonadota</taxon>
        <taxon>Alphaproteobacteria</taxon>
        <taxon>Rhodobacterales</taxon>
        <taxon>Paracoccaceae</taxon>
        <taxon>Halocynthiibacter</taxon>
    </lineage>
</organism>
<comment type="caution">
    <text evidence="1">The sequence shown here is derived from an EMBL/GenBank/DDBJ whole genome shotgun (WGS) entry which is preliminary data.</text>
</comment>
<protein>
    <submittedName>
        <fullName evidence="1">Uncharacterized protein</fullName>
    </submittedName>
</protein>
<dbReference type="Proteomes" id="UP000640583">
    <property type="component" value="Unassembled WGS sequence"/>
</dbReference>
<dbReference type="EMBL" id="JADCKQ010000004">
    <property type="protein sequence ID" value="MBI1493248.1"/>
    <property type="molecule type" value="Genomic_DNA"/>
</dbReference>
<reference evidence="1" key="1">
    <citation type="submission" date="2020-10" db="EMBL/GenBank/DDBJ databases">
        <title>Paenihalocynthiibacter styelae gen. nov., sp. nov., isolated from stalked sea squirt Styela clava.</title>
        <authorList>
            <person name="Kim Y.-O."/>
            <person name="Yoon J.-H."/>
        </authorList>
    </citation>
    <scope>NUCLEOTIDE SEQUENCE</scope>
    <source>
        <strain evidence="1">MYP1-1</strain>
    </source>
</reference>
<gene>
    <name evidence="1" type="ORF">H1D41_06345</name>
</gene>
<keyword evidence="2" id="KW-1185">Reference proteome</keyword>
<proteinExistence type="predicted"/>